<dbReference type="EMBL" id="CAADJA010000002">
    <property type="protein sequence ID" value="VFS46384.1"/>
    <property type="molecule type" value="Genomic_DNA"/>
</dbReference>
<gene>
    <name evidence="2" type="ORF">CRN84_03490</name>
    <name evidence="3" type="ORF">NCTC12282_01293</name>
</gene>
<dbReference type="Proteomes" id="UP000373449">
    <property type="component" value="Unassembled WGS sequence"/>
</dbReference>
<reference evidence="2" key="2">
    <citation type="submission" date="2017-09" db="EMBL/GenBank/DDBJ databases">
        <title>FDA dAtabase for Regulatory Grade micrObial Sequences (FDA-ARGOS): Supporting development and validation of Infectious Disease Dx tests.</title>
        <authorList>
            <person name="Minogue T."/>
            <person name="Wolcott M."/>
            <person name="Wasieloski L."/>
            <person name="Aguilar W."/>
            <person name="Moore D."/>
            <person name="Tallon L.J."/>
            <person name="Sadzewicz L."/>
            <person name="Ott S."/>
            <person name="Zhao X."/>
            <person name="Nagaraj S."/>
            <person name="Vavikolanu K."/>
            <person name="Aluvathingal J."/>
            <person name="Nadendla S."/>
            <person name="Sichtig H."/>
        </authorList>
    </citation>
    <scope>NUCLEOTIDE SEQUENCE</scope>
    <source>
        <strain evidence="2">FDAARGOS_387</strain>
    </source>
</reference>
<dbReference type="InterPro" id="IPR019600">
    <property type="entry name" value="Hemin_uptake_protein_HemP"/>
</dbReference>
<dbReference type="Pfam" id="PF10636">
    <property type="entry name" value="hemP"/>
    <property type="match status" value="1"/>
</dbReference>
<organism evidence="2 4">
    <name type="scientific">Budvicia aquatica</name>
    <dbReference type="NCBI Taxonomy" id="82979"/>
    <lineage>
        <taxon>Bacteria</taxon>
        <taxon>Pseudomonadati</taxon>
        <taxon>Pseudomonadota</taxon>
        <taxon>Gammaproteobacteria</taxon>
        <taxon>Enterobacterales</taxon>
        <taxon>Budviciaceae</taxon>
        <taxon>Budvicia</taxon>
    </lineage>
</organism>
<evidence type="ECO:0000313" key="2">
    <source>
        <dbReference type="EMBL" id="PHI28457.1"/>
    </source>
</evidence>
<dbReference type="Proteomes" id="UP000224974">
    <property type="component" value="Unassembled WGS sequence"/>
</dbReference>
<feature type="region of interest" description="Disordered" evidence="1">
    <location>
        <begin position="1"/>
        <end position="20"/>
    </location>
</feature>
<dbReference type="OrthoDB" id="6121157at2"/>
<name>A0A2C6DGX2_9GAMM</name>
<protein>
    <submittedName>
        <fullName evidence="2 3">Hemin uptake protein</fullName>
    </submittedName>
</protein>
<evidence type="ECO:0000313" key="4">
    <source>
        <dbReference type="Proteomes" id="UP000224974"/>
    </source>
</evidence>
<dbReference type="RefSeq" id="WP_071605865.1">
    <property type="nucleotide sequence ID" value="NZ_CAADJA010000002.1"/>
</dbReference>
<sequence>MKIPDREDSSESLQKKDSATQLPLINSRQLLGASGILLIQHQDQQYQLRITKAGKLILTK</sequence>
<dbReference type="AlphaFoldDB" id="A0A2C6DGX2"/>
<evidence type="ECO:0000313" key="5">
    <source>
        <dbReference type="Proteomes" id="UP000373449"/>
    </source>
</evidence>
<dbReference type="Gene3D" id="2.10.70.10">
    <property type="entry name" value="Complement Module, domain 1"/>
    <property type="match status" value="1"/>
</dbReference>
<feature type="compositionally biased region" description="Basic and acidic residues" evidence="1">
    <location>
        <begin position="1"/>
        <end position="18"/>
    </location>
</feature>
<dbReference type="EMBL" id="PDDX01000001">
    <property type="protein sequence ID" value="PHI28457.1"/>
    <property type="molecule type" value="Genomic_DNA"/>
</dbReference>
<keyword evidence="4" id="KW-1185">Reference proteome</keyword>
<evidence type="ECO:0000313" key="3">
    <source>
        <dbReference type="EMBL" id="VFS46384.1"/>
    </source>
</evidence>
<reference evidence="3 5" key="3">
    <citation type="submission" date="2019-03" db="EMBL/GenBank/DDBJ databases">
        <authorList>
            <consortium name="Pathogen Informatics"/>
        </authorList>
    </citation>
    <scope>NUCLEOTIDE SEQUENCE [LARGE SCALE GENOMIC DNA]</scope>
    <source>
        <strain evidence="3 5">NCTC12282</strain>
    </source>
</reference>
<evidence type="ECO:0000256" key="1">
    <source>
        <dbReference type="SAM" id="MobiDB-lite"/>
    </source>
</evidence>
<reference evidence="4" key="1">
    <citation type="submission" date="2017-09" db="EMBL/GenBank/DDBJ databases">
        <title>FDA dAtabase for Regulatory Grade micrObial Sequences (FDA-ARGOS): Supporting development and validation of Infectious Disease Dx tests.</title>
        <authorList>
            <person name="Minogue T."/>
            <person name="Wolcott M."/>
            <person name="Wasieloski L."/>
            <person name="Aguilar W."/>
            <person name="Moore D."/>
            <person name="Tallon L."/>
            <person name="Sadzewicz L."/>
            <person name="Ott S."/>
            <person name="Zhao X."/>
            <person name="Nagaraj S."/>
            <person name="Vavikolanu K."/>
            <person name="Aluvathingal J."/>
            <person name="Nadendla S."/>
            <person name="Sichtig H."/>
        </authorList>
    </citation>
    <scope>NUCLEOTIDE SEQUENCE [LARGE SCALE GENOMIC DNA]</scope>
    <source>
        <strain evidence="4">FDAARGOS_387</strain>
    </source>
</reference>
<accession>A0A2C6DGX2</accession>
<proteinExistence type="predicted"/>